<accession>A0A9P9WCG7</accession>
<dbReference type="AlphaFoldDB" id="A0A9P9WCG7"/>
<sequence>MAQASHEKTDQGQQSNKVRLAASSEDITRRQEPAKDRIPGFFETAHWTADGTTILTSASSNQISGYVVPRDLLEHHDEPLTLSPQSTINLGETSNVLASAPYFNLADPYTNQLLVSSRDHPIQLYYLFPPSSDGTDIPSHTPASSYPLIKARSETFLSATSLLWPSPGSHFIAGCRNFIAKFDASRTGEEPILRIKTIPSERHLLKGGGVGMRGTVSTLAAQPPDQNHTSVVAAGTWTRWVGLYDFAQAGECISTWSIADAVKETARGSRDGIGGDGITETKWSPCGRYLLLSERKSRGILVYDVRVMGQLLGWLEDRDALSNQRVHCDVFPSQDEFGGFEVWSGTTSGAVKVWEGVGHHAGAQPPAWDWQAHDSTVGSTCLHPTGTVIATCSGAWEFPADESQPTDQQHENERDGGDPQDKDKSETWMHRRSKESTLKIWDLNVSNGMS</sequence>
<comment type="caution">
    <text evidence="2">The sequence shown here is derived from an EMBL/GenBank/DDBJ whole genome shotgun (WGS) entry which is preliminary data.</text>
</comment>
<dbReference type="PANTHER" id="PTHR13211:SF0">
    <property type="entry name" value="TELOMERASE CAJAL BODY PROTEIN 1"/>
    <property type="match status" value="1"/>
</dbReference>
<organism evidence="2 3">
    <name type="scientific">Neoarthrinium moseri</name>
    <dbReference type="NCBI Taxonomy" id="1658444"/>
    <lineage>
        <taxon>Eukaryota</taxon>
        <taxon>Fungi</taxon>
        <taxon>Dikarya</taxon>
        <taxon>Ascomycota</taxon>
        <taxon>Pezizomycotina</taxon>
        <taxon>Sordariomycetes</taxon>
        <taxon>Xylariomycetidae</taxon>
        <taxon>Amphisphaeriales</taxon>
        <taxon>Apiosporaceae</taxon>
        <taxon>Neoarthrinium</taxon>
    </lineage>
</organism>
<reference evidence="2" key="1">
    <citation type="submission" date="2021-03" db="EMBL/GenBank/DDBJ databases">
        <title>Revisited historic fungal species revealed as producer of novel bioactive compounds through whole genome sequencing and comparative genomics.</title>
        <authorList>
            <person name="Vignolle G.A."/>
            <person name="Hochenegger N."/>
            <person name="Mach R.L."/>
            <person name="Mach-Aigner A.R."/>
            <person name="Javad Rahimi M."/>
            <person name="Salim K.A."/>
            <person name="Chan C.M."/>
            <person name="Lim L.B.L."/>
            <person name="Cai F."/>
            <person name="Druzhinina I.S."/>
            <person name="U'Ren J.M."/>
            <person name="Derntl C."/>
        </authorList>
    </citation>
    <scope>NUCLEOTIDE SEQUENCE</scope>
    <source>
        <strain evidence="2">TUCIM 5799</strain>
    </source>
</reference>
<feature type="compositionally biased region" description="Basic and acidic residues" evidence="1">
    <location>
        <begin position="1"/>
        <end position="10"/>
    </location>
</feature>
<dbReference type="SUPFAM" id="SSF50978">
    <property type="entry name" value="WD40 repeat-like"/>
    <property type="match status" value="1"/>
</dbReference>
<gene>
    <name evidence="2" type="ORF">JX265_011446</name>
</gene>
<dbReference type="Gene3D" id="2.130.10.10">
    <property type="entry name" value="YVTN repeat-like/Quinoprotein amine dehydrogenase"/>
    <property type="match status" value="1"/>
</dbReference>
<dbReference type="EMBL" id="JAFIMR010000042">
    <property type="protein sequence ID" value="KAI1856805.1"/>
    <property type="molecule type" value="Genomic_DNA"/>
</dbReference>
<feature type="compositionally biased region" description="Basic and acidic residues" evidence="1">
    <location>
        <begin position="26"/>
        <end position="35"/>
    </location>
</feature>
<evidence type="ECO:0000256" key="1">
    <source>
        <dbReference type="SAM" id="MobiDB-lite"/>
    </source>
</evidence>
<proteinExistence type="predicted"/>
<dbReference type="Proteomes" id="UP000829685">
    <property type="component" value="Unassembled WGS sequence"/>
</dbReference>
<feature type="region of interest" description="Disordered" evidence="1">
    <location>
        <begin position="398"/>
        <end position="433"/>
    </location>
</feature>
<evidence type="ECO:0000313" key="2">
    <source>
        <dbReference type="EMBL" id="KAI1856805.1"/>
    </source>
</evidence>
<evidence type="ECO:0000313" key="3">
    <source>
        <dbReference type="Proteomes" id="UP000829685"/>
    </source>
</evidence>
<name>A0A9P9WCG7_9PEZI</name>
<dbReference type="InterPro" id="IPR051150">
    <property type="entry name" value="SWT21/TCAB1_mRNA_Telomere"/>
</dbReference>
<dbReference type="InterPro" id="IPR015943">
    <property type="entry name" value="WD40/YVTN_repeat-like_dom_sf"/>
</dbReference>
<dbReference type="PANTHER" id="PTHR13211">
    <property type="entry name" value="TELOMERASE CAJAL BODY PROTEIN 1"/>
    <property type="match status" value="1"/>
</dbReference>
<keyword evidence="3" id="KW-1185">Reference proteome</keyword>
<protein>
    <submittedName>
        <fullName evidence="2">Uncharacterized protein</fullName>
    </submittedName>
</protein>
<feature type="compositionally biased region" description="Basic and acidic residues" evidence="1">
    <location>
        <begin position="408"/>
        <end position="433"/>
    </location>
</feature>
<dbReference type="InterPro" id="IPR036322">
    <property type="entry name" value="WD40_repeat_dom_sf"/>
</dbReference>
<feature type="region of interest" description="Disordered" evidence="1">
    <location>
        <begin position="1"/>
        <end position="35"/>
    </location>
</feature>